<gene>
    <name evidence="1" type="ORF">NCTC12219_01702</name>
</gene>
<organism evidence="1 2">
    <name type="scientific">Helicobacter cinaedi</name>
    <dbReference type="NCBI Taxonomy" id="213"/>
    <lineage>
        <taxon>Bacteria</taxon>
        <taxon>Pseudomonadati</taxon>
        <taxon>Campylobacterota</taxon>
        <taxon>Epsilonproteobacteria</taxon>
        <taxon>Campylobacterales</taxon>
        <taxon>Helicobacteraceae</taxon>
        <taxon>Helicobacter</taxon>
    </lineage>
</organism>
<dbReference type="Proteomes" id="UP000255103">
    <property type="component" value="Unassembled WGS sequence"/>
</dbReference>
<evidence type="ECO:0000313" key="2">
    <source>
        <dbReference type="Proteomes" id="UP000255103"/>
    </source>
</evidence>
<evidence type="ECO:0000313" key="1">
    <source>
        <dbReference type="EMBL" id="STP11803.1"/>
    </source>
</evidence>
<proteinExistence type="predicted"/>
<dbReference type="RefSeq" id="WP_181892069.1">
    <property type="nucleotide sequence ID" value="NZ_UGHX01000001.1"/>
</dbReference>
<protein>
    <submittedName>
        <fullName evidence="1">Uncharacterized protein</fullName>
    </submittedName>
</protein>
<reference evidence="1 2" key="1">
    <citation type="submission" date="2018-06" db="EMBL/GenBank/DDBJ databases">
        <authorList>
            <consortium name="Pathogen Informatics"/>
            <person name="Doyle S."/>
        </authorList>
    </citation>
    <scope>NUCLEOTIDE SEQUENCE [LARGE SCALE GENOMIC DNA]</scope>
    <source>
        <strain evidence="1 2">NCTC12219</strain>
    </source>
</reference>
<dbReference type="EMBL" id="UGHX01000001">
    <property type="protein sequence ID" value="STP11803.1"/>
    <property type="molecule type" value="Genomic_DNA"/>
</dbReference>
<dbReference type="AlphaFoldDB" id="A0A377JVM0"/>
<name>A0A377JVM0_9HELI</name>
<accession>A0A377JVM0</accession>
<sequence>MKISHNTEFKLVFLQAAARALLVRDFENSEKSSIESKKSYFMLQLLTKSYKRI</sequence>